<name>A0A8S5P400_9CAUD</name>
<evidence type="ECO:0000313" key="1">
    <source>
        <dbReference type="EMBL" id="DAE00932.1"/>
    </source>
</evidence>
<sequence length="62" mass="7109">MRAREETRKIFGRLWKSGYVTDWLSELPELRLHRKLRGPGLRALPILCAGESRILGRPPAAI</sequence>
<organism evidence="1">
    <name type="scientific">Siphoviridae sp. ctNwR4</name>
    <dbReference type="NCBI Taxonomy" id="2825474"/>
    <lineage>
        <taxon>Viruses</taxon>
        <taxon>Duplodnaviria</taxon>
        <taxon>Heunggongvirae</taxon>
        <taxon>Uroviricota</taxon>
        <taxon>Caudoviricetes</taxon>
    </lineage>
</organism>
<dbReference type="EMBL" id="BK015315">
    <property type="protein sequence ID" value="DAE00932.1"/>
    <property type="molecule type" value="Genomic_DNA"/>
</dbReference>
<proteinExistence type="predicted"/>
<accession>A0A8S5P400</accession>
<protein>
    <submittedName>
        <fullName evidence="1">Uncharacterized protein</fullName>
    </submittedName>
</protein>
<reference evidence="1" key="1">
    <citation type="journal article" date="2021" name="Proc. Natl. Acad. Sci. U.S.A.">
        <title>A Catalog of Tens of Thousands of Viruses from Human Metagenomes Reveals Hidden Associations with Chronic Diseases.</title>
        <authorList>
            <person name="Tisza M.J."/>
            <person name="Buck C.B."/>
        </authorList>
    </citation>
    <scope>NUCLEOTIDE SEQUENCE</scope>
    <source>
        <strain evidence="1">CtNwR4</strain>
    </source>
</reference>